<evidence type="ECO:0000313" key="4">
    <source>
        <dbReference type="EMBL" id="CAA9483461.1"/>
    </source>
</evidence>
<feature type="transmembrane region" description="Helical" evidence="1">
    <location>
        <begin position="18"/>
        <end position="34"/>
    </location>
</feature>
<feature type="transmembrane region" description="Helical" evidence="1">
    <location>
        <begin position="82"/>
        <end position="102"/>
    </location>
</feature>
<feature type="transmembrane region" description="Helical" evidence="1">
    <location>
        <begin position="174"/>
        <end position="190"/>
    </location>
</feature>
<protein>
    <submittedName>
        <fullName evidence="4">O-antigen acetylase</fullName>
    </submittedName>
</protein>
<keyword evidence="1" id="KW-0812">Transmembrane</keyword>
<organism evidence="4">
    <name type="scientific">uncultured Solirubrobacteraceae bacterium</name>
    <dbReference type="NCBI Taxonomy" id="1162706"/>
    <lineage>
        <taxon>Bacteria</taxon>
        <taxon>Bacillati</taxon>
        <taxon>Actinomycetota</taxon>
        <taxon>Thermoleophilia</taxon>
        <taxon>Solirubrobacterales</taxon>
        <taxon>Solirubrobacteraceae</taxon>
        <taxon>environmental samples</taxon>
    </lineage>
</organism>
<dbReference type="PANTHER" id="PTHR23028">
    <property type="entry name" value="ACETYLTRANSFERASE"/>
    <property type="match status" value="1"/>
</dbReference>
<gene>
    <name evidence="4" type="ORF">AVDCRST_MAG67-1106</name>
</gene>
<dbReference type="Pfam" id="PF01757">
    <property type="entry name" value="Acyl_transf_3"/>
    <property type="match status" value="1"/>
</dbReference>
<feature type="transmembrane region" description="Helical" evidence="1">
    <location>
        <begin position="361"/>
        <end position="380"/>
    </location>
</feature>
<dbReference type="AlphaFoldDB" id="A0A6J4S5Q8"/>
<feature type="transmembrane region" description="Helical" evidence="1">
    <location>
        <begin position="301"/>
        <end position="319"/>
    </location>
</feature>
<dbReference type="EMBL" id="CADCVQ010000050">
    <property type="protein sequence ID" value="CAA9483461.1"/>
    <property type="molecule type" value="Genomic_DNA"/>
</dbReference>
<dbReference type="GO" id="GO:0009103">
    <property type="term" value="P:lipopolysaccharide biosynthetic process"/>
    <property type="evidence" value="ECO:0007669"/>
    <property type="project" value="TreeGrafter"/>
</dbReference>
<feature type="domain" description="Acyltransferase 3" evidence="2">
    <location>
        <begin position="16"/>
        <end position="341"/>
    </location>
</feature>
<dbReference type="PANTHER" id="PTHR23028:SF53">
    <property type="entry name" value="ACYL_TRANSF_3 DOMAIN-CONTAINING PROTEIN"/>
    <property type="match status" value="1"/>
</dbReference>
<name>A0A6J4S5Q8_9ACTN</name>
<accession>A0A6J4S5Q8</accession>
<keyword evidence="1" id="KW-0472">Membrane</keyword>
<feature type="transmembrane region" description="Helical" evidence="1">
    <location>
        <begin position="210"/>
        <end position="228"/>
    </location>
</feature>
<feature type="transmembrane region" description="Helical" evidence="1">
    <location>
        <begin position="259"/>
        <end position="280"/>
    </location>
</feature>
<keyword evidence="1" id="KW-1133">Transmembrane helix</keyword>
<feature type="transmembrane region" description="Helical" evidence="1">
    <location>
        <begin position="146"/>
        <end position="167"/>
    </location>
</feature>
<feature type="transmembrane region" description="Helical" evidence="1">
    <location>
        <begin position="235"/>
        <end position="253"/>
    </location>
</feature>
<sequence>MPEPEENRKRSAVRPEIQALRAIAVLTVVIYHVWPEMMPGGFVGVDVFFAISGFLITAHLVREVDRTGTLSLWQFWARRARRLLPAALLTLFVCAVGTIALVPQLYWQQFLTEIGTSTAYVQNWQLASDAVDYLGADNRPSPVQHFWSLSAEEQFYVIWPLLILVAAWTARRRLAIAFVLLTVTGLSLWYSISETASNPAAAYFVTPTRAWEFGAGGLLALLGTRAVLPDRARALLSWAGLGAVGYAAAAYSTDTAFPGWAAVVPIAGALAVIHAGMPAARWAPSRILQIRPAQFLGDISYSVYLWHWPLLVFTPFVFANPSPTATRIAVPLLTIALAWVTKVLVEDPVRRSAWLSAQPRMTFACSAAATAVLAAVLLGGTSHVEAQIRAAEREQVKVVAQTPDCFGAAARDPQNPCENEDLRTKVVPLPVAAKREANAPCPNFRKESGVSVCDFGVAPEQAQKTVALLGDSHASHWRAPLDIVARERGWRGLSVTRTSCVFSAATKLTPEPTKSQCLRWVANVPRFFRRHPEIDTVFIVAITGGRVNVPRGRTMFEAKMNGVRKAWETLPETVKHIVVIRDTPRITRSTVECIDRAIAARKRAGLACAVRRKAALEEDPAVTAARKEHSPRVQAVDLSEVFCGERLCYPVIGGALVYKDLHHFTRVFAETLGPLLGRKVAGLMQEWSQRP</sequence>
<evidence type="ECO:0000259" key="2">
    <source>
        <dbReference type="Pfam" id="PF01757"/>
    </source>
</evidence>
<dbReference type="InterPro" id="IPR050879">
    <property type="entry name" value="Acyltransferase_3"/>
</dbReference>
<feature type="transmembrane region" description="Helical" evidence="1">
    <location>
        <begin position="325"/>
        <end position="345"/>
    </location>
</feature>
<proteinExistence type="predicted"/>
<evidence type="ECO:0000256" key="1">
    <source>
        <dbReference type="SAM" id="Phobius"/>
    </source>
</evidence>
<dbReference type="InterPro" id="IPR043968">
    <property type="entry name" value="SGNH"/>
</dbReference>
<dbReference type="GO" id="GO:0016020">
    <property type="term" value="C:membrane"/>
    <property type="evidence" value="ECO:0007669"/>
    <property type="project" value="TreeGrafter"/>
</dbReference>
<reference evidence="4" key="1">
    <citation type="submission" date="2020-02" db="EMBL/GenBank/DDBJ databases">
        <authorList>
            <person name="Meier V. D."/>
        </authorList>
    </citation>
    <scope>NUCLEOTIDE SEQUENCE</scope>
    <source>
        <strain evidence="4">AVDCRST_MAG67</strain>
    </source>
</reference>
<dbReference type="Pfam" id="PF19040">
    <property type="entry name" value="SGNH"/>
    <property type="match status" value="1"/>
</dbReference>
<evidence type="ECO:0000259" key="3">
    <source>
        <dbReference type="Pfam" id="PF19040"/>
    </source>
</evidence>
<feature type="domain" description="SGNH" evidence="3">
    <location>
        <begin position="448"/>
        <end position="676"/>
    </location>
</feature>
<dbReference type="GO" id="GO:0016747">
    <property type="term" value="F:acyltransferase activity, transferring groups other than amino-acyl groups"/>
    <property type="evidence" value="ECO:0007669"/>
    <property type="project" value="InterPro"/>
</dbReference>
<feature type="transmembrane region" description="Helical" evidence="1">
    <location>
        <begin position="40"/>
        <end position="61"/>
    </location>
</feature>
<dbReference type="InterPro" id="IPR002656">
    <property type="entry name" value="Acyl_transf_3_dom"/>
</dbReference>